<proteinExistence type="predicted"/>
<dbReference type="AlphaFoldDB" id="A0A975CMW0"/>
<dbReference type="Proteomes" id="UP000663920">
    <property type="component" value="Chromosome"/>
</dbReference>
<gene>
    <name evidence="1" type="ORF">J3359_17440</name>
</gene>
<sequence length="59" mass="6773">MKLQKVLKNTKVVMQLANDYNVNTPITRDVYKALYEENTAFDAFKEPITHKVGSEKELG</sequence>
<organism evidence="1 2">
    <name type="scientific">Polaribacter cellanae</name>
    <dbReference type="NCBI Taxonomy" id="2818493"/>
    <lineage>
        <taxon>Bacteria</taxon>
        <taxon>Pseudomonadati</taxon>
        <taxon>Bacteroidota</taxon>
        <taxon>Flavobacteriia</taxon>
        <taxon>Flavobacteriales</taxon>
        <taxon>Flavobacteriaceae</taxon>
    </lineage>
</organism>
<protein>
    <submittedName>
        <fullName evidence="1">Uncharacterized protein</fullName>
    </submittedName>
</protein>
<dbReference type="EMBL" id="CP071869">
    <property type="protein sequence ID" value="QTE22553.1"/>
    <property type="molecule type" value="Genomic_DNA"/>
</dbReference>
<keyword evidence="2" id="KW-1185">Reference proteome</keyword>
<dbReference type="RefSeq" id="WP_208078406.1">
    <property type="nucleotide sequence ID" value="NZ_CP071869.1"/>
</dbReference>
<name>A0A975CMW0_9FLAO</name>
<evidence type="ECO:0000313" key="1">
    <source>
        <dbReference type="EMBL" id="QTE22553.1"/>
    </source>
</evidence>
<evidence type="ECO:0000313" key="2">
    <source>
        <dbReference type="Proteomes" id="UP000663920"/>
    </source>
</evidence>
<reference evidence="1 2" key="1">
    <citation type="submission" date="2021-03" db="EMBL/GenBank/DDBJ databases">
        <title>Complete genome of Polaribacter_sp.SM13.</title>
        <authorList>
            <person name="Jeong S.W."/>
            <person name="Bae J.W."/>
        </authorList>
    </citation>
    <scope>NUCLEOTIDE SEQUENCE [LARGE SCALE GENOMIC DNA]</scope>
    <source>
        <strain evidence="1 2">SM13</strain>
    </source>
</reference>
<dbReference type="KEGG" id="pcea:J3359_17440"/>
<accession>A0A975CMW0</accession>